<dbReference type="InterPro" id="IPR052360">
    <property type="entry name" value="Transcr_Regulatory_Proteins"/>
</dbReference>
<comment type="catalytic activity">
    <reaction evidence="12">
        <text>2 R'C(R)SH + O2 = R'C(R)S-S(R)CR' + H2O2</text>
        <dbReference type="Rhea" id="RHEA:17357"/>
        <dbReference type="ChEBI" id="CHEBI:15379"/>
        <dbReference type="ChEBI" id="CHEBI:16240"/>
        <dbReference type="ChEBI" id="CHEBI:16520"/>
        <dbReference type="ChEBI" id="CHEBI:17412"/>
        <dbReference type="EC" id="1.8.3.2"/>
    </reaction>
</comment>
<reference evidence="16" key="1">
    <citation type="submission" date="2020-06" db="EMBL/GenBank/DDBJ databases">
        <title>A chromosome-scale genome assembly of Talaromyces rugulosus W13939.</title>
        <authorList>
            <person name="Wang B."/>
            <person name="Guo L."/>
            <person name="Ye K."/>
            <person name="Wang L."/>
        </authorList>
    </citation>
    <scope>NUCLEOTIDE SEQUENCE [LARGE SCALE GENOMIC DNA]</scope>
    <source>
        <strain evidence="16">W13939</strain>
    </source>
</reference>
<sequence>CDLTRPECGQCLRKNQPCLGYRDATVFRIETVSSFQSDMSKARRGTHNNNKNQKTNTLALIKSGSYKTARGKLTALPGLNLLPGNEQENHHFHFFRAITASELAGPFDFGFWTCDTLQYSHVDPALWHATIALGAMHHQLITDSSRSYCWHPETDSHVRFVILQFNKSIMNLMKILSKNVLNEHDKIIVLTTCVLFTCLCSLQGRQNQAFMHISNGMKLLREWELGGSSEDGNQVAMDMLLLVFTQLDSQGIYIRRRLGLDPAEQWNKYSITLPLFPSEPFSTCLQAYVDLERLTNHLIQLHASEESIGLDPDSTISKQKELLFQAFNAWDARFKGYLATTSQSIEESSVTILQIRHLFANTLFNDPNKGELGYDEFIDQYTAIVNLAGKILGARNVIASSNKDDQGRGQLGFSLSVVLAEPLLFTAMHCRKPSIRHQALRLLKTHPRREGIFDGILATKLVGDYMAFEEKSCRRSGSPLDNDDDDAPPISTDSNICTTGRWICQNHRISFPSILTETMAARPTTRLVFLSTFALIFIFYFVFVQPQGPDSPAKRAPGHLMDVKSSVSDNVALGEDVLKGQVIMPKLGNETAKAELGRATWKYFHTVMARYPKKPAEEEQEALRSFVYLFARLYPCGECAAHFQKHLKKYPPQVSSRDAAAGWGCFIHNEVNAMLEKPEYDCNNLDDYDCGCEDKDEEEAGASDGEQTLSKVTKKEQVDADSNPAVEITKES</sequence>
<evidence type="ECO:0000313" key="16">
    <source>
        <dbReference type="Proteomes" id="UP000509510"/>
    </source>
</evidence>
<dbReference type="AlphaFoldDB" id="A0A7H8QKQ5"/>
<proteinExistence type="predicted"/>
<dbReference type="PANTHER" id="PTHR36206:SF12">
    <property type="entry name" value="ASPERCRYPTIN BIOSYNTHESIS CLUSTER-SPECIFIC TRANSCRIPTION REGULATOR ATNN-RELATED"/>
    <property type="match status" value="1"/>
</dbReference>
<evidence type="ECO:0000256" key="9">
    <source>
        <dbReference type="ARBA" id="ARBA00023157"/>
    </source>
</evidence>
<evidence type="ECO:0000256" key="11">
    <source>
        <dbReference type="ARBA" id="ARBA00023242"/>
    </source>
</evidence>
<keyword evidence="12" id="KW-1133">Transmembrane helix</keyword>
<evidence type="ECO:0000313" key="15">
    <source>
        <dbReference type="EMBL" id="QKX54474.1"/>
    </source>
</evidence>
<keyword evidence="12" id="KW-0472">Membrane</keyword>
<accession>A0A7H8QKQ5</accession>
<keyword evidence="2 12" id="KW-0285">Flavoprotein</keyword>
<comment type="cofactor">
    <cofactor evidence="1 12">
        <name>FAD</name>
        <dbReference type="ChEBI" id="CHEBI:57692"/>
    </cofactor>
</comment>
<dbReference type="EC" id="1.8.3.2" evidence="12"/>
<evidence type="ECO:0000259" key="14">
    <source>
        <dbReference type="PROSITE" id="PS51324"/>
    </source>
</evidence>
<dbReference type="PROSITE" id="PS51324">
    <property type="entry name" value="ERV_ALR"/>
    <property type="match status" value="1"/>
</dbReference>
<protein>
    <recommendedName>
        <fullName evidence="12">Sulfhydryl oxidase</fullName>
        <ecNumber evidence="12">1.8.3.2</ecNumber>
    </recommendedName>
</protein>
<dbReference type="FunFam" id="1.20.120.310:FF:000002">
    <property type="entry name" value="Sulfhydryl oxidase"/>
    <property type="match status" value="1"/>
</dbReference>
<name>A0A7H8QKQ5_TALRU</name>
<keyword evidence="9" id="KW-1015">Disulfide bond</keyword>
<keyword evidence="8" id="KW-0238">DNA-binding</keyword>
<dbReference type="Gene3D" id="1.20.120.310">
    <property type="entry name" value="ERV/ALR sulfhydryl oxidase domain"/>
    <property type="match status" value="1"/>
</dbReference>
<dbReference type="RefSeq" id="XP_035340653.1">
    <property type="nucleotide sequence ID" value="XM_035484760.1"/>
</dbReference>
<evidence type="ECO:0000256" key="8">
    <source>
        <dbReference type="ARBA" id="ARBA00023125"/>
    </source>
</evidence>
<keyword evidence="4 12" id="KW-0274">FAD</keyword>
<evidence type="ECO:0000256" key="10">
    <source>
        <dbReference type="ARBA" id="ARBA00023163"/>
    </source>
</evidence>
<feature type="domain" description="ERV/ALR sulfhydryl oxidase" evidence="14">
    <location>
        <begin position="589"/>
        <end position="689"/>
    </location>
</feature>
<keyword evidence="12" id="KW-0812">Transmembrane</keyword>
<keyword evidence="16" id="KW-1185">Reference proteome</keyword>
<keyword evidence="6 12" id="KW-0560">Oxidoreductase</keyword>
<dbReference type="GO" id="GO:0005737">
    <property type="term" value="C:cytoplasm"/>
    <property type="evidence" value="ECO:0007669"/>
    <property type="project" value="UniProtKB-ARBA"/>
</dbReference>
<keyword evidence="3" id="KW-0479">Metal-binding</keyword>
<evidence type="ECO:0000256" key="6">
    <source>
        <dbReference type="ARBA" id="ARBA00023002"/>
    </source>
</evidence>
<feature type="non-terminal residue" evidence="15">
    <location>
        <position position="1"/>
    </location>
</feature>
<evidence type="ECO:0000256" key="4">
    <source>
        <dbReference type="ARBA" id="ARBA00022827"/>
    </source>
</evidence>
<dbReference type="GO" id="GO:0003677">
    <property type="term" value="F:DNA binding"/>
    <property type="evidence" value="ECO:0007669"/>
    <property type="project" value="UniProtKB-KW"/>
</dbReference>
<dbReference type="PANTHER" id="PTHR36206">
    <property type="entry name" value="ASPERCRYPTIN BIOSYNTHESIS CLUSTER-SPECIFIC TRANSCRIPTION REGULATOR ATNN-RELATED"/>
    <property type="match status" value="1"/>
</dbReference>
<evidence type="ECO:0000256" key="7">
    <source>
        <dbReference type="ARBA" id="ARBA00023015"/>
    </source>
</evidence>
<dbReference type="GO" id="GO:0046872">
    <property type="term" value="F:metal ion binding"/>
    <property type="evidence" value="ECO:0007669"/>
    <property type="project" value="UniProtKB-KW"/>
</dbReference>
<keyword evidence="7" id="KW-0805">Transcription regulation</keyword>
<evidence type="ECO:0000256" key="2">
    <source>
        <dbReference type="ARBA" id="ARBA00022630"/>
    </source>
</evidence>
<feature type="region of interest" description="Disordered" evidence="13">
    <location>
        <begin position="693"/>
        <end position="732"/>
    </location>
</feature>
<feature type="transmembrane region" description="Helical" evidence="12">
    <location>
        <begin position="527"/>
        <end position="544"/>
    </location>
</feature>
<dbReference type="Pfam" id="PF11951">
    <property type="entry name" value="Fungal_trans_2"/>
    <property type="match status" value="1"/>
</dbReference>
<keyword evidence="5" id="KW-0862">Zinc</keyword>
<dbReference type="SUPFAM" id="SSF69000">
    <property type="entry name" value="FAD-dependent thiol oxidase"/>
    <property type="match status" value="1"/>
</dbReference>
<dbReference type="Pfam" id="PF04777">
    <property type="entry name" value="Evr1_Alr"/>
    <property type="match status" value="1"/>
</dbReference>
<keyword evidence="11" id="KW-0539">Nucleus</keyword>
<evidence type="ECO:0000256" key="3">
    <source>
        <dbReference type="ARBA" id="ARBA00022723"/>
    </source>
</evidence>
<dbReference type="KEGG" id="trg:TRUGW13939_01561"/>
<dbReference type="OrthoDB" id="59470at2759"/>
<dbReference type="EMBL" id="CP055898">
    <property type="protein sequence ID" value="QKX54474.1"/>
    <property type="molecule type" value="Genomic_DNA"/>
</dbReference>
<organism evidence="15 16">
    <name type="scientific">Talaromyces rugulosus</name>
    <name type="common">Penicillium rugulosum</name>
    <dbReference type="NCBI Taxonomy" id="121627"/>
    <lineage>
        <taxon>Eukaryota</taxon>
        <taxon>Fungi</taxon>
        <taxon>Dikarya</taxon>
        <taxon>Ascomycota</taxon>
        <taxon>Pezizomycotina</taxon>
        <taxon>Eurotiomycetes</taxon>
        <taxon>Eurotiomycetidae</taxon>
        <taxon>Eurotiales</taxon>
        <taxon>Trichocomaceae</taxon>
        <taxon>Talaromyces</taxon>
        <taxon>Talaromyces sect. Islandici</taxon>
    </lineage>
</organism>
<evidence type="ECO:0000256" key="1">
    <source>
        <dbReference type="ARBA" id="ARBA00001974"/>
    </source>
</evidence>
<keyword evidence="10" id="KW-0804">Transcription</keyword>
<gene>
    <name evidence="15" type="ORF">TRUGW13939_01561</name>
</gene>
<dbReference type="GeneID" id="55989071"/>
<evidence type="ECO:0000256" key="12">
    <source>
        <dbReference type="RuleBase" id="RU371123"/>
    </source>
</evidence>
<dbReference type="InterPro" id="IPR017905">
    <property type="entry name" value="ERV/ALR_sulphydryl_oxidase"/>
</dbReference>
<dbReference type="GO" id="GO:0016972">
    <property type="term" value="F:thiol oxidase activity"/>
    <property type="evidence" value="ECO:0007669"/>
    <property type="project" value="UniProtKB-EC"/>
</dbReference>
<evidence type="ECO:0000256" key="5">
    <source>
        <dbReference type="ARBA" id="ARBA00022833"/>
    </source>
</evidence>
<dbReference type="InterPro" id="IPR021858">
    <property type="entry name" value="Fun_TF"/>
</dbReference>
<dbReference type="Proteomes" id="UP000509510">
    <property type="component" value="Chromosome I"/>
</dbReference>
<evidence type="ECO:0000256" key="13">
    <source>
        <dbReference type="SAM" id="MobiDB-lite"/>
    </source>
</evidence>
<dbReference type="InterPro" id="IPR036774">
    <property type="entry name" value="ERV/ALR_sulphydryl_oxid_sf"/>
</dbReference>